<dbReference type="EMBL" id="CP045529">
    <property type="protein sequence ID" value="QFV00216.1"/>
    <property type="molecule type" value="Genomic_DNA"/>
</dbReference>
<evidence type="ECO:0000313" key="3">
    <source>
        <dbReference type="Proteomes" id="UP000326702"/>
    </source>
</evidence>
<keyword evidence="3" id="KW-1185">Reference proteome</keyword>
<accession>A0A5P9QIB3</accession>
<evidence type="ECO:0000313" key="2">
    <source>
        <dbReference type="EMBL" id="QFV00216.1"/>
    </source>
</evidence>
<dbReference type="KEGG" id="lxl:KDY119_03751"/>
<protein>
    <recommendedName>
        <fullName evidence="4">Lipoprotein</fullName>
    </recommendedName>
</protein>
<evidence type="ECO:0008006" key="4">
    <source>
        <dbReference type="Google" id="ProtNLM"/>
    </source>
</evidence>
<name>A0A5P9QIB3_9MICO</name>
<keyword evidence="1" id="KW-0732">Signal</keyword>
<proteinExistence type="predicted"/>
<dbReference type="PROSITE" id="PS51257">
    <property type="entry name" value="PROKAR_LIPOPROTEIN"/>
    <property type="match status" value="1"/>
</dbReference>
<feature type="signal peptide" evidence="1">
    <location>
        <begin position="1"/>
        <end position="23"/>
    </location>
</feature>
<evidence type="ECO:0000256" key="1">
    <source>
        <dbReference type="SAM" id="SignalP"/>
    </source>
</evidence>
<gene>
    <name evidence="2" type="ORF">KDY119_03751</name>
</gene>
<sequence>MPVTSLRRAGAVCLTGALVAAVAACGSGPTPSDDYLSGALAQQVTQRIHDLDYPYDEQSSFGFQMGNLQTQLIHDCVEATGLKVPPPDLTQPDPASYVPDVATLWLTAPRDFGVARSLSDPTVLASLRAAMAGESKDGSTHTGYPDDYDTVVYGSTDDPKDWLTFSIGDGGEVQVPVGGCFGQATQQMYGVPAVDYERARHEMPKVADVLAEAVSSKKVRSAVGAWSSCMKKKSYTAKDPSELGQSLSDWLTGAVDGKMTVQQVQAKEAALAVADKDCKTSSGLGTAADESFVDAADKALNSKQGVVSAYREMNDHALKLLAKRS</sequence>
<feature type="chain" id="PRO_5024829900" description="Lipoprotein" evidence="1">
    <location>
        <begin position="24"/>
        <end position="325"/>
    </location>
</feature>
<dbReference type="Proteomes" id="UP000326702">
    <property type="component" value="Chromosome"/>
</dbReference>
<dbReference type="AlphaFoldDB" id="A0A5P9QIB3"/>
<organism evidence="2 3">
    <name type="scientific">Luteimicrobium xylanilyticum</name>
    <dbReference type="NCBI Taxonomy" id="1133546"/>
    <lineage>
        <taxon>Bacteria</taxon>
        <taxon>Bacillati</taxon>
        <taxon>Actinomycetota</taxon>
        <taxon>Actinomycetes</taxon>
        <taxon>Micrococcales</taxon>
        <taxon>Luteimicrobium</taxon>
    </lineage>
</organism>
<reference evidence="2 3" key="1">
    <citation type="submission" date="2019-10" db="EMBL/GenBank/DDBJ databases">
        <title>Genome sequence of Luteimicrobium xylanilyticum HY-24.</title>
        <authorList>
            <person name="Kim D.Y."/>
            <person name="Park H.-Y."/>
        </authorList>
    </citation>
    <scope>NUCLEOTIDE SEQUENCE [LARGE SCALE GENOMIC DNA]</scope>
    <source>
        <strain evidence="2 3">HY-24</strain>
    </source>
</reference>